<dbReference type="Proteomes" id="UP000216133">
    <property type="component" value="Unassembled WGS sequence"/>
</dbReference>
<gene>
    <name evidence="1" type="ORF">CHH61_04730</name>
</gene>
<dbReference type="InterPro" id="IPR021297">
    <property type="entry name" value="YlqD"/>
</dbReference>
<dbReference type="AlphaFoldDB" id="A0A268S3N7"/>
<accession>A0A268S3N7</accession>
<evidence type="ECO:0008006" key="3">
    <source>
        <dbReference type="Google" id="ProtNLM"/>
    </source>
</evidence>
<name>A0A268S3N7_SHOCL</name>
<sequence>MYETKNGGLYVKCIRTATVKHVLTESKKADLKKSFERDLTQIETELSQMEFQLQRALKPMKHTTAHGELQQKYRKEIKRREERMASLTFRIEQLMNLPIGTELAMGTTEVILDVKEGDKWIDEETELTIVVNDGYIAEIREGGASNDELV</sequence>
<dbReference type="Pfam" id="PF11068">
    <property type="entry name" value="YlqD"/>
    <property type="match status" value="1"/>
</dbReference>
<reference evidence="1 2" key="1">
    <citation type="submission" date="2017-07" db="EMBL/GenBank/DDBJ databases">
        <title>Isolation and whole genome analysis of endospore-forming bacteria from heroin.</title>
        <authorList>
            <person name="Kalinowski J."/>
            <person name="Ahrens B."/>
            <person name="Al-Dilaimi A."/>
            <person name="Winkler A."/>
            <person name="Wibberg D."/>
            <person name="Schleenbecker U."/>
            <person name="Ruckert C."/>
            <person name="Wolfel R."/>
            <person name="Grass G."/>
        </authorList>
    </citation>
    <scope>NUCLEOTIDE SEQUENCE [LARGE SCALE GENOMIC DNA]</scope>
    <source>
        <strain evidence="1 2">7523-2</strain>
    </source>
</reference>
<dbReference type="Gene3D" id="6.10.140.1110">
    <property type="match status" value="1"/>
</dbReference>
<evidence type="ECO:0000313" key="2">
    <source>
        <dbReference type="Proteomes" id="UP000216133"/>
    </source>
</evidence>
<protein>
    <recommendedName>
        <fullName evidence="3">YlqD protein</fullName>
    </recommendedName>
</protein>
<organism evidence="1 2">
    <name type="scientific">Shouchella clausii</name>
    <name type="common">Alkalihalobacillus clausii</name>
    <dbReference type="NCBI Taxonomy" id="79880"/>
    <lineage>
        <taxon>Bacteria</taxon>
        <taxon>Bacillati</taxon>
        <taxon>Bacillota</taxon>
        <taxon>Bacilli</taxon>
        <taxon>Bacillales</taxon>
        <taxon>Bacillaceae</taxon>
        <taxon>Shouchella</taxon>
    </lineage>
</organism>
<dbReference type="EMBL" id="NPBS01000022">
    <property type="protein sequence ID" value="PAF27124.1"/>
    <property type="molecule type" value="Genomic_DNA"/>
</dbReference>
<proteinExistence type="predicted"/>
<comment type="caution">
    <text evidence="1">The sequence shown here is derived from an EMBL/GenBank/DDBJ whole genome shotgun (WGS) entry which is preliminary data.</text>
</comment>
<evidence type="ECO:0000313" key="1">
    <source>
        <dbReference type="EMBL" id="PAF27124.1"/>
    </source>
</evidence>